<keyword evidence="8 9" id="KW-0862">Zinc</keyword>
<evidence type="ECO:0000313" key="11">
    <source>
        <dbReference type="Proteomes" id="UP000070174"/>
    </source>
</evidence>
<dbReference type="PATRIC" id="fig|54005.3.peg.1231"/>
<dbReference type="Pfam" id="PF02130">
    <property type="entry name" value="YbeY"/>
    <property type="match status" value="1"/>
</dbReference>
<keyword evidence="5 9" id="KW-0479">Metal-binding</keyword>
<dbReference type="GO" id="GO:0004222">
    <property type="term" value="F:metalloendopeptidase activity"/>
    <property type="evidence" value="ECO:0007669"/>
    <property type="project" value="InterPro"/>
</dbReference>
<dbReference type="NCBIfam" id="TIGR00043">
    <property type="entry name" value="rRNA maturation RNase YbeY"/>
    <property type="match status" value="1"/>
</dbReference>
<dbReference type="GO" id="GO:0006364">
    <property type="term" value="P:rRNA processing"/>
    <property type="evidence" value="ECO:0007669"/>
    <property type="project" value="UniProtKB-UniRule"/>
</dbReference>
<dbReference type="GO" id="GO:0004521">
    <property type="term" value="F:RNA endonuclease activity"/>
    <property type="evidence" value="ECO:0007669"/>
    <property type="project" value="UniProtKB-UniRule"/>
</dbReference>
<dbReference type="GO" id="GO:0005737">
    <property type="term" value="C:cytoplasm"/>
    <property type="evidence" value="ECO:0007669"/>
    <property type="project" value="UniProtKB-SubCell"/>
</dbReference>
<feature type="binding site" evidence="9">
    <location>
        <position position="114"/>
    </location>
    <ligand>
        <name>Zn(2+)</name>
        <dbReference type="ChEBI" id="CHEBI:29105"/>
        <note>catalytic</note>
    </ligand>
</feature>
<dbReference type="PANTHER" id="PTHR46986">
    <property type="entry name" value="ENDORIBONUCLEASE YBEY, CHLOROPLASTIC"/>
    <property type="match status" value="1"/>
</dbReference>
<organism evidence="10">
    <name type="scientific">Peptoniphilus harei</name>
    <dbReference type="NCBI Taxonomy" id="54005"/>
    <lineage>
        <taxon>Bacteria</taxon>
        <taxon>Bacillati</taxon>
        <taxon>Bacillota</taxon>
        <taxon>Tissierellia</taxon>
        <taxon>Tissierellales</taxon>
        <taxon>Peptoniphilaceae</taxon>
        <taxon>Peptoniphilus</taxon>
    </lineage>
</organism>
<proteinExistence type="inferred from homology"/>
<evidence type="ECO:0000313" key="10">
    <source>
        <dbReference type="EMBL" id="KXA29623.1"/>
    </source>
</evidence>
<evidence type="ECO:0000256" key="8">
    <source>
        <dbReference type="ARBA" id="ARBA00022833"/>
    </source>
</evidence>
<evidence type="ECO:0000256" key="1">
    <source>
        <dbReference type="ARBA" id="ARBA00010875"/>
    </source>
</evidence>
<evidence type="ECO:0000256" key="4">
    <source>
        <dbReference type="ARBA" id="ARBA00022722"/>
    </source>
</evidence>
<keyword evidence="4 9" id="KW-0540">Nuclease</keyword>
<sequence length="148" mass="17511">MEVYYDDRQDDIEITDEIKSLVEKSIASVLKVEGLDDEVEVSVSFVGDEEIKNLNRDYRGVDRSTDVLSFPMDDEFIIDKRILGDVIINTRRVMEQAEELGHSHERELSYLTVHSILHLLGYDHMEEEDKREMREREKLSMKELEIYR</sequence>
<dbReference type="GO" id="GO:0008270">
    <property type="term" value="F:zinc ion binding"/>
    <property type="evidence" value="ECO:0007669"/>
    <property type="project" value="UniProtKB-UniRule"/>
</dbReference>
<keyword evidence="7 9" id="KW-0378">Hydrolase</keyword>
<dbReference type="SUPFAM" id="SSF55486">
    <property type="entry name" value="Metalloproteases ('zincins'), catalytic domain"/>
    <property type="match status" value="1"/>
</dbReference>
<dbReference type="InterPro" id="IPR020549">
    <property type="entry name" value="YbeY_CS"/>
</dbReference>
<comment type="subcellular location">
    <subcellularLocation>
        <location evidence="9">Cytoplasm</location>
    </subcellularLocation>
</comment>
<feature type="binding site" evidence="9">
    <location>
        <position position="124"/>
    </location>
    <ligand>
        <name>Zn(2+)</name>
        <dbReference type="ChEBI" id="CHEBI:29105"/>
        <note>catalytic</note>
    </ligand>
</feature>
<dbReference type="InterPro" id="IPR023091">
    <property type="entry name" value="MetalPrtase_cat_dom_sf_prd"/>
</dbReference>
<dbReference type="AlphaFoldDB" id="A0A133PM20"/>
<evidence type="ECO:0000256" key="6">
    <source>
        <dbReference type="ARBA" id="ARBA00022759"/>
    </source>
</evidence>
<dbReference type="EC" id="3.1.-.-" evidence="9"/>
<comment type="caution">
    <text evidence="10">The sequence shown here is derived from an EMBL/GenBank/DDBJ whole genome shotgun (WGS) entry which is preliminary data.</text>
</comment>
<evidence type="ECO:0000256" key="7">
    <source>
        <dbReference type="ARBA" id="ARBA00022801"/>
    </source>
</evidence>
<protein>
    <recommendedName>
        <fullName evidence="9">Endoribonuclease YbeY</fullName>
        <ecNumber evidence="9">3.1.-.-</ecNumber>
    </recommendedName>
</protein>
<feature type="binding site" evidence="9">
    <location>
        <position position="118"/>
    </location>
    <ligand>
        <name>Zn(2+)</name>
        <dbReference type="ChEBI" id="CHEBI:29105"/>
        <note>catalytic</note>
    </ligand>
</feature>
<dbReference type="PROSITE" id="PS01306">
    <property type="entry name" value="UPF0054"/>
    <property type="match status" value="1"/>
</dbReference>
<comment type="cofactor">
    <cofactor evidence="9">
        <name>Zn(2+)</name>
        <dbReference type="ChEBI" id="CHEBI:29105"/>
    </cofactor>
    <text evidence="9">Binds 1 zinc ion.</text>
</comment>
<comment type="function">
    <text evidence="9">Single strand-specific metallo-endoribonuclease involved in late-stage 70S ribosome quality control and in maturation of the 3' terminus of the 16S rRNA.</text>
</comment>
<dbReference type="RefSeq" id="WP_060800321.1">
    <property type="nucleotide sequence ID" value="NZ_KQ957101.1"/>
</dbReference>
<dbReference type="EMBL" id="LRQE01000034">
    <property type="protein sequence ID" value="KXA29623.1"/>
    <property type="molecule type" value="Genomic_DNA"/>
</dbReference>
<dbReference type="InterPro" id="IPR002036">
    <property type="entry name" value="YbeY"/>
</dbReference>
<dbReference type="HAMAP" id="MF_00009">
    <property type="entry name" value="Endoribonucl_YbeY"/>
    <property type="match status" value="1"/>
</dbReference>
<dbReference type="Gene3D" id="3.40.390.30">
    <property type="entry name" value="Metalloproteases ('zincins'), catalytic domain"/>
    <property type="match status" value="1"/>
</dbReference>
<keyword evidence="9" id="KW-0963">Cytoplasm</keyword>
<reference evidence="10 11" key="1">
    <citation type="submission" date="2016-01" db="EMBL/GenBank/DDBJ databases">
        <authorList>
            <person name="Oliw E.H."/>
        </authorList>
    </citation>
    <scope>NUCLEOTIDE SEQUENCE [LARGE SCALE GENOMIC DNA]</scope>
    <source>
        <strain evidence="10 11">CMW7756A</strain>
    </source>
</reference>
<evidence type="ECO:0000256" key="9">
    <source>
        <dbReference type="HAMAP-Rule" id="MF_00009"/>
    </source>
</evidence>
<evidence type="ECO:0000256" key="5">
    <source>
        <dbReference type="ARBA" id="ARBA00022723"/>
    </source>
</evidence>
<keyword evidence="3 9" id="KW-0698">rRNA processing</keyword>
<keyword evidence="6 9" id="KW-0255">Endonuclease</keyword>
<comment type="similarity">
    <text evidence="1 9">Belongs to the endoribonuclease YbeY family.</text>
</comment>
<accession>A0A133PM20</accession>
<dbReference type="PANTHER" id="PTHR46986:SF1">
    <property type="entry name" value="ENDORIBONUCLEASE YBEY, CHLOROPLASTIC"/>
    <property type="match status" value="1"/>
</dbReference>
<name>A0A133PM20_9FIRM</name>
<keyword evidence="2 9" id="KW-0690">Ribosome biogenesis</keyword>
<dbReference type="Proteomes" id="UP000070174">
    <property type="component" value="Unassembled WGS sequence"/>
</dbReference>
<evidence type="ECO:0000256" key="2">
    <source>
        <dbReference type="ARBA" id="ARBA00022517"/>
    </source>
</evidence>
<evidence type="ECO:0000256" key="3">
    <source>
        <dbReference type="ARBA" id="ARBA00022552"/>
    </source>
</evidence>
<gene>
    <name evidence="9" type="primary">ybeY</name>
    <name evidence="10" type="ORF">HMPREF3229_01248</name>
</gene>